<organism evidence="5 6">
    <name type="scientific">Idiomarina fontislapidosi</name>
    <dbReference type="NCBI Taxonomy" id="263723"/>
    <lineage>
        <taxon>Bacteria</taxon>
        <taxon>Pseudomonadati</taxon>
        <taxon>Pseudomonadota</taxon>
        <taxon>Gammaproteobacteria</taxon>
        <taxon>Alteromonadales</taxon>
        <taxon>Idiomarinaceae</taxon>
        <taxon>Idiomarina</taxon>
    </lineage>
</organism>
<dbReference type="PROSITE" id="PS50056">
    <property type="entry name" value="TYR_PHOSPHATASE_2"/>
    <property type="match status" value="1"/>
</dbReference>
<dbReference type="InterPro" id="IPR020422">
    <property type="entry name" value="TYR_PHOSPHATASE_DUAL_dom"/>
</dbReference>
<feature type="transmembrane region" description="Helical" evidence="1">
    <location>
        <begin position="63"/>
        <end position="81"/>
    </location>
</feature>
<dbReference type="InterPro" id="IPR017438">
    <property type="entry name" value="ATP-NAD_kinase_N"/>
</dbReference>
<proteinExistence type="predicted"/>
<keyword evidence="1" id="KW-0812">Transmembrane</keyword>
<dbReference type="NCBIfam" id="NF009025">
    <property type="entry name" value="PRK12361.1"/>
    <property type="match status" value="1"/>
</dbReference>
<dbReference type="InterPro" id="IPR000340">
    <property type="entry name" value="Dual-sp_phosphatase_cat-dom"/>
</dbReference>
<dbReference type="InterPro" id="IPR001206">
    <property type="entry name" value="Diacylglycerol_kinase_cat_dom"/>
</dbReference>
<gene>
    <name evidence="5" type="ORF">CWE25_02380</name>
</gene>
<reference evidence="6" key="1">
    <citation type="journal article" date="2018" name="Front. Microbiol.">
        <title>Genome-Based Analysis Reveals the Taxonomy and Diversity of the Family Idiomarinaceae.</title>
        <authorList>
            <person name="Liu Y."/>
            <person name="Lai Q."/>
            <person name="Shao Z."/>
        </authorList>
    </citation>
    <scope>NUCLEOTIDE SEQUENCE [LARGE SCALE GENOMIC DNA]</scope>
    <source>
        <strain evidence="6">F23</strain>
    </source>
</reference>
<dbReference type="PROSITE" id="PS50146">
    <property type="entry name" value="DAGK"/>
    <property type="match status" value="1"/>
</dbReference>
<dbReference type="Gene3D" id="3.40.50.10330">
    <property type="entry name" value="Probable inorganic polyphosphate/atp-NAD kinase, domain 1"/>
    <property type="match status" value="1"/>
</dbReference>
<evidence type="ECO:0000313" key="6">
    <source>
        <dbReference type="Proteomes" id="UP000287330"/>
    </source>
</evidence>
<evidence type="ECO:0000259" key="4">
    <source>
        <dbReference type="PROSITE" id="PS50146"/>
    </source>
</evidence>
<feature type="transmembrane region" description="Helical" evidence="1">
    <location>
        <begin position="31"/>
        <end position="51"/>
    </location>
</feature>
<dbReference type="OrthoDB" id="142078at2"/>
<dbReference type="SUPFAM" id="SSF111331">
    <property type="entry name" value="NAD kinase/diacylglycerol kinase-like"/>
    <property type="match status" value="1"/>
</dbReference>
<dbReference type="PROSITE" id="PS50054">
    <property type="entry name" value="TYR_PHOSPHATASE_DUAL"/>
    <property type="match status" value="1"/>
</dbReference>
<dbReference type="Pfam" id="PF00781">
    <property type="entry name" value="DAGK_cat"/>
    <property type="match status" value="1"/>
</dbReference>
<evidence type="ECO:0000259" key="2">
    <source>
        <dbReference type="PROSITE" id="PS50054"/>
    </source>
</evidence>
<dbReference type="Gene3D" id="2.60.200.40">
    <property type="match status" value="1"/>
</dbReference>
<dbReference type="EMBL" id="PIPV01000001">
    <property type="protein sequence ID" value="RUO58457.1"/>
    <property type="molecule type" value="Genomic_DNA"/>
</dbReference>
<dbReference type="PANTHER" id="PTHR47216:SF4">
    <property type="entry name" value="OS01G0859400 PROTEIN"/>
    <property type="match status" value="1"/>
</dbReference>
<protein>
    <recommendedName>
        <fullName evidence="7">Diacylglycerol kinase</fullName>
    </recommendedName>
</protein>
<sequence>MGSKAIPYYYLCGALVALLLTYVLPTWPLKVVFGWTCIALTLIASAYWLNTARLFRKKANGRIPWYIRWSLIPFLVGVRVYNAIARRQDNLPAFQQVAEGIYVGRRLFSRDMDTLKDVPINAVLDVTAEFDALDWSAERAEVNYLNVPVLDHLAPSHEQIHQALQWIHEQQRQGHNVLIHCALGRGRSVFMAAAYLLAHSHTKNIDEVMDKIQGAREVARLNHQQKKALQKFIDEHQELMIKRAFIVANPVSGGGKWSDYEKPLKDTLTPYFELTVIETTEDKNGTECAREALEQGAELVIACGGDGTLTEVARALIGHDCKMAIVPMGTANSLSQVLWGLSSKLSPVDVACETIIEGRCRKIDCGWVNDQLMLLCAGVGFEQQMIEQADRSAKDKLGQLAYIQGLWRALSEDKQLQLQVTIDDGETESWETASLIVANAAPMTTLLAQGDGEPVIDDGKLDVTWLDSEQGESSPVKSLIELLYASITEDQVGMNTHHTRVKRIRLARCDGEALDYVVDGEPYSADALDIKIDKHALQILVPDRIDY</sequence>
<evidence type="ECO:0000259" key="3">
    <source>
        <dbReference type="PROSITE" id="PS50056"/>
    </source>
</evidence>
<keyword evidence="1" id="KW-1133">Transmembrane helix</keyword>
<dbReference type="SMART" id="SM00046">
    <property type="entry name" value="DAGKc"/>
    <property type="match status" value="1"/>
</dbReference>
<feature type="domain" description="Tyrosine-protein phosphatase" evidence="2">
    <location>
        <begin position="93"/>
        <end position="238"/>
    </location>
</feature>
<name>A0A432YC00_9GAMM</name>
<dbReference type="SMART" id="SM00195">
    <property type="entry name" value="DSPc"/>
    <property type="match status" value="1"/>
</dbReference>
<comment type="caution">
    <text evidence="5">The sequence shown here is derived from an EMBL/GenBank/DDBJ whole genome shotgun (WGS) entry which is preliminary data.</text>
</comment>
<evidence type="ECO:0008006" key="7">
    <source>
        <dbReference type="Google" id="ProtNLM"/>
    </source>
</evidence>
<dbReference type="Gene3D" id="3.90.190.10">
    <property type="entry name" value="Protein tyrosine phosphatase superfamily"/>
    <property type="match status" value="1"/>
</dbReference>
<dbReference type="Pfam" id="PF00782">
    <property type="entry name" value="DSPc"/>
    <property type="match status" value="1"/>
</dbReference>
<dbReference type="Proteomes" id="UP000287330">
    <property type="component" value="Unassembled WGS sequence"/>
</dbReference>
<dbReference type="GO" id="GO:0016301">
    <property type="term" value="F:kinase activity"/>
    <property type="evidence" value="ECO:0007669"/>
    <property type="project" value="InterPro"/>
</dbReference>
<dbReference type="InterPro" id="IPR016064">
    <property type="entry name" value="NAD/diacylglycerol_kinase_sf"/>
</dbReference>
<evidence type="ECO:0000313" key="5">
    <source>
        <dbReference type="EMBL" id="RUO58457.1"/>
    </source>
</evidence>
<dbReference type="RefSeq" id="WP_110572780.1">
    <property type="nucleotide sequence ID" value="NZ_PIPV01000001.1"/>
</dbReference>
<feature type="transmembrane region" description="Helical" evidence="1">
    <location>
        <begin position="7"/>
        <end position="25"/>
    </location>
</feature>
<keyword evidence="1" id="KW-0472">Membrane</keyword>
<evidence type="ECO:0000256" key="1">
    <source>
        <dbReference type="SAM" id="Phobius"/>
    </source>
</evidence>
<feature type="domain" description="Tyrosine specific protein phosphatases" evidence="3">
    <location>
        <begin position="158"/>
        <end position="227"/>
    </location>
</feature>
<dbReference type="AlphaFoldDB" id="A0A432YC00"/>
<accession>A0A432YC00</accession>
<keyword evidence="6" id="KW-1185">Reference proteome</keyword>
<dbReference type="SUPFAM" id="SSF52799">
    <property type="entry name" value="(Phosphotyrosine protein) phosphatases II"/>
    <property type="match status" value="1"/>
</dbReference>
<dbReference type="InterPro" id="IPR000387">
    <property type="entry name" value="Tyr_Pase_dom"/>
</dbReference>
<dbReference type="InterPro" id="IPR029021">
    <property type="entry name" value="Prot-tyrosine_phosphatase-like"/>
</dbReference>
<dbReference type="PANTHER" id="PTHR47216">
    <property type="match status" value="1"/>
</dbReference>
<feature type="domain" description="DAGKc" evidence="4">
    <location>
        <begin position="239"/>
        <end position="372"/>
    </location>
</feature>